<keyword evidence="2" id="KW-1185">Reference proteome</keyword>
<sequence>MHYLRSYSFRKKGREDLEKLKVEAKFFKFDALVTEVNRALIEIDQSEDEAVYYVEDIIANESKVEALMEGILKIDMKSETVTKIPYQGVNNEQHVFIKKSNKAK</sequence>
<evidence type="ECO:0000313" key="2">
    <source>
        <dbReference type="Proteomes" id="UP000053815"/>
    </source>
</evidence>
<gene>
    <name evidence="1" type="ORF">MAM1_0071c04154</name>
</gene>
<organism evidence="1">
    <name type="scientific">Mucor ambiguus</name>
    <dbReference type="NCBI Taxonomy" id="91626"/>
    <lineage>
        <taxon>Eukaryota</taxon>
        <taxon>Fungi</taxon>
        <taxon>Fungi incertae sedis</taxon>
        <taxon>Mucoromycota</taxon>
        <taxon>Mucoromycotina</taxon>
        <taxon>Mucoromycetes</taxon>
        <taxon>Mucorales</taxon>
        <taxon>Mucorineae</taxon>
        <taxon>Mucoraceae</taxon>
        <taxon>Mucor</taxon>
    </lineage>
</organism>
<reference evidence="1" key="1">
    <citation type="submission" date="2014-09" db="EMBL/GenBank/DDBJ databases">
        <title>Draft genome sequence of an oleaginous Mucoromycotina fungus Mucor ambiguus NBRC6742.</title>
        <authorList>
            <person name="Takeda I."/>
            <person name="Yamane N."/>
            <person name="Morita T."/>
            <person name="Tamano K."/>
            <person name="Machida M."/>
            <person name="Baker S."/>
            <person name="Koike H."/>
        </authorList>
    </citation>
    <scope>NUCLEOTIDE SEQUENCE</scope>
    <source>
        <strain evidence="1">NBRC 6742</strain>
    </source>
</reference>
<evidence type="ECO:0000313" key="1">
    <source>
        <dbReference type="EMBL" id="GAN04690.1"/>
    </source>
</evidence>
<dbReference type="EMBL" id="DF836360">
    <property type="protein sequence ID" value="GAN04690.1"/>
    <property type="molecule type" value="Genomic_DNA"/>
</dbReference>
<dbReference type="Proteomes" id="UP000053815">
    <property type="component" value="Unassembled WGS sequence"/>
</dbReference>
<accession>A0A0C9LUA6</accession>
<name>A0A0C9LUA6_9FUNG</name>
<dbReference type="AlphaFoldDB" id="A0A0C9LUA6"/>
<protein>
    <submittedName>
        <fullName evidence="1">Uncharacterized protein</fullName>
    </submittedName>
</protein>
<proteinExistence type="predicted"/>